<keyword evidence="7" id="KW-1133">Transmembrane helix</keyword>
<evidence type="ECO:0000256" key="3">
    <source>
        <dbReference type="ARBA" id="ARBA00022679"/>
    </source>
</evidence>
<dbReference type="RefSeq" id="WP_066406735.1">
    <property type="nucleotide sequence ID" value="NZ_FKBS01000006.1"/>
</dbReference>
<evidence type="ECO:0000259" key="8">
    <source>
        <dbReference type="Pfam" id="PF16822"/>
    </source>
</evidence>
<evidence type="ECO:0000256" key="2">
    <source>
        <dbReference type="ARBA" id="ARBA00005182"/>
    </source>
</evidence>
<keyword evidence="7" id="KW-0472">Membrane</keyword>
<dbReference type="EMBL" id="FKBS01000006">
    <property type="protein sequence ID" value="SAH81658.1"/>
    <property type="molecule type" value="Genomic_DNA"/>
</dbReference>
<dbReference type="GO" id="GO:0042121">
    <property type="term" value="P:alginic acid biosynthetic process"/>
    <property type="evidence" value="ECO:0007669"/>
    <property type="project" value="UniProtKB-UniPathway"/>
</dbReference>
<dbReference type="SUPFAM" id="SSF52266">
    <property type="entry name" value="SGNH hydrolase"/>
    <property type="match status" value="1"/>
</dbReference>
<keyword evidence="6" id="KW-0016">Alginate biosynthesis</keyword>
<protein>
    <submittedName>
        <fullName evidence="9">Cellulose acetylase subunit</fullName>
    </submittedName>
</protein>
<name>A0A157KAY7_9BORD</name>
<dbReference type="GO" id="GO:0042597">
    <property type="term" value="C:periplasmic space"/>
    <property type="evidence" value="ECO:0007669"/>
    <property type="project" value="UniProtKB-SubCell"/>
</dbReference>
<evidence type="ECO:0000313" key="10">
    <source>
        <dbReference type="Proteomes" id="UP000077037"/>
    </source>
</evidence>
<dbReference type="Proteomes" id="UP000077037">
    <property type="component" value="Unassembled WGS sequence"/>
</dbReference>
<keyword evidence="3" id="KW-0808">Transferase</keyword>
<dbReference type="UniPathway" id="UPA00286"/>
<keyword evidence="5" id="KW-0574">Periplasm</keyword>
<accession>A0A157KAY7</accession>
<gene>
    <name evidence="9" type="primary">wssI</name>
    <name evidence="9" type="ORF">SAMEA1982600_00269</name>
</gene>
<comment type="subcellular location">
    <subcellularLocation>
        <location evidence="1">Periplasm</location>
    </subcellularLocation>
</comment>
<keyword evidence="7" id="KW-0812">Transmembrane</keyword>
<dbReference type="GO" id="GO:0016740">
    <property type="term" value="F:transferase activity"/>
    <property type="evidence" value="ECO:0007669"/>
    <property type="project" value="UniProtKB-KW"/>
</dbReference>
<evidence type="ECO:0000256" key="5">
    <source>
        <dbReference type="ARBA" id="ARBA00022764"/>
    </source>
</evidence>
<dbReference type="AlphaFoldDB" id="A0A157KAY7"/>
<evidence type="ECO:0000256" key="4">
    <source>
        <dbReference type="ARBA" id="ARBA00022729"/>
    </source>
</evidence>
<dbReference type="Pfam" id="PF16822">
    <property type="entry name" value="ALGX"/>
    <property type="match status" value="1"/>
</dbReference>
<feature type="domain" description="AlgX/AlgJ SGNH hydrolase-like" evidence="8">
    <location>
        <begin position="98"/>
        <end position="359"/>
    </location>
</feature>
<proteinExistence type="predicted"/>
<dbReference type="OrthoDB" id="8717445at2"/>
<feature type="transmembrane region" description="Helical" evidence="7">
    <location>
        <begin position="20"/>
        <end position="41"/>
    </location>
</feature>
<keyword evidence="4" id="KW-0732">Signal</keyword>
<organism evidence="9 10">
    <name type="scientific">Bordetella ansorpii</name>
    <dbReference type="NCBI Taxonomy" id="288768"/>
    <lineage>
        <taxon>Bacteria</taxon>
        <taxon>Pseudomonadati</taxon>
        <taxon>Pseudomonadota</taxon>
        <taxon>Betaproteobacteria</taxon>
        <taxon>Burkholderiales</taxon>
        <taxon>Alcaligenaceae</taxon>
        <taxon>Bordetella</taxon>
    </lineage>
</organism>
<evidence type="ECO:0000313" key="9">
    <source>
        <dbReference type="EMBL" id="SAH81658.1"/>
    </source>
</evidence>
<dbReference type="CDD" id="cd14444">
    <property type="entry name" value="AlgX_N_like_1"/>
    <property type="match status" value="1"/>
</dbReference>
<reference evidence="9 10" key="1">
    <citation type="submission" date="2016-03" db="EMBL/GenBank/DDBJ databases">
        <authorList>
            <consortium name="Pathogen Informatics"/>
        </authorList>
    </citation>
    <scope>NUCLEOTIDE SEQUENCE [LARGE SCALE GENOMIC DNA]</scope>
    <source>
        <strain evidence="9 10">NCTC13364</strain>
    </source>
</reference>
<evidence type="ECO:0000256" key="1">
    <source>
        <dbReference type="ARBA" id="ARBA00004418"/>
    </source>
</evidence>
<evidence type="ECO:0000256" key="6">
    <source>
        <dbReference type="ARBA" id="ARBA00022841"/>
    </source>
</evidence>
<comment type="pathway">
    <text evidence="2">Glycan biosynthesis; alginate biosynthesis.</text>
</comment>
<dbReference type="InterPro" id="IPR031811">
    <property type="entry name" value="ALGX/ALGJ_SGNH-like"/>
</dbReference>
<sequence>MNANTNTKPPYAPATRTSKLAAVGLIAFLAAGFVSNGWGVLMQNMQLMRDNPSLDRVLDGAVMRDIANHMSDAPLTAEAARLQRGLGWVTLHDLGPRVRQGCEGWLFLRDELLVHRDAQRHAQARADTVVQVRQALARRNIGLLVAVVPDKTRIESEHLCGLHRPAEFENRAADWIARLTAQGVPVVDLAPVMKNVSGDAYLRTDTHWNEAGAGAAARAVADRIRALGTPLQPAAYKVEAKPEGPRPGDLVRLAGLDWLPVRWQPKGETVQEHVYTAQAQSASSADDLFGDAGLPTIAVLGTSYSRTSNFIPQLSQALGGAVGNFARDGGLFGGAAQAYFPSTAYTQTPPKLIVWEINERDLQAPLTDADAVHVK</sequence>
<evidence type="ECO:0000256" key="7">
    <source>
        <dbReference type="SAM" id="Phobius"/>
    </source>
</evidence>